<feature type="domain" description="4'-phosphopantetheinyl transferase" evidence="3">
    <location>
        <begin position="75"/>
        <end position="187"/>
    </location>
</feature>
<accession>A0ABT5KXG8</accession>
<reference evidence="4 5" key="1">
    <citation type="submission" date="2022-10" db="EMBL/GenBank/DDBJ databases">
        <title>Alteromonas sp. chi3 Genome sequencing.</title>
        <authorList>
            <person name="Park S."/>
        </authorList>
    </citation>
    <scope>NUCLEOTIDE SEQUENCE [LARGE SCALE GENOMIC DNA]</scope>
    <source>
        <strain evidence="5">chi3</strain>
    </source>
</reference>
<evidence type="ECO:0000313" key="4">
    <source>
        <dbReference type="EMBL" id="MDC8829469.1"/>
    </source>
</evidence>
<keyword evidence="2 4" id="KW-0808">Transferase</keyword>
<organism evidence="4 5">
    <name type="scientific">Alteromonas gilva</name>
    <dbReference type="NCBI Taxonomy" id="2987522"/>
    <lineage>
        <taxon>Bacteria</taxon>
        <taxon>Pseudomonadati</taxon>
        <taxon>Pseudomonadota</taxon>
        <taxon>Gammaproteobacteria</taxon>
        <taxon>Alteromonadales</taxon>
        <taxon>Alteromonadaceae</taxon>
        <taxon>Alteromonas/Salinimonas group</taxon>
        <taxon>Alteromonas</taxon>
    </lineage>
</organism>
<dbReference type="Gene3D" id="3.90.470.20">
    <property type="entry name" value="4'-phosphopantetheinyl transferase domain"/>
    <property type="match status" value="2"/>
</dbReference>
<evidence type="ECO:0000313" key="5">
    <source>
        <dbReference type="Proteomes" id="UP001218788"/>
    </source>
</evidence>
<dbReference type="InterPro" id="IPR050559">
    <property type="entry name" value="P-Pant_transferase_sf"/>
</dbReference>
<evidence type="ECO:0000259" key="3">
    <source>
        <dbReference type="Pfam" id="PF01648"/>
    </source>
</evidence>
<dbReference type="GO" id="GO:0016740">
    <property type="term" value="F:transferase activity"/>
    <property type="evidence" value="ECO:0007669"/>
    <property type="project" value="UniProtKB-KW"/>
</dbReference>
<evidence type="ECO:0000256" key="1">
    <source>
        <dbReference type="ARBA" id="ARBA00010990"/>
    </source>
</evidence>
<proteinExistence type="inferred from homology"/>
<dbReference type="PANTHER" id="PTHR12215">
    <property type="entry name" value="PHOSPHOPANTETHEINE TRANSFERASE"/>
    <property type="match status" value="1"/>
</dbReference>
<dbReference type="Proteomes" id="UP001218788">
    <property type="component" value="Unassembled WGS sequence"/>
</dbReference>
<dbReference type="PANTHER" id="PTHR12215:SF10">
    <property type="entry name" value="L-AMINOADIPATE-SEMIALDEHYDE DEHYDROGENASE-PHOSPHOPANTETHEINYL TRANSFERASE"/>
    <property type="match status" value="1"/>
</dbReference>
<keyword evidence="5" id="KW-1185">Reference proteome</keyword>
<sequence length="213" mass="23804">MESYRSEARQQLFVVGRSALRLILSALITGTTPESLRFTTSSHGKPALQNNTSQLQFNLSHSHDAVVIAVTRGAAIGVDVEFMKARPTMADIAQHYFHRQEWHSVKQAIESGDKRHALQQFYKVWALKEAFIKAEGRGMAIPGDSFYFHPIDTPSPAMALTDDITTDATHWHFHHQFVDSQYSVALALNATGCEDKLIIKQRQLSPGLSVWAS</sequence>
<dbReference type="InterPro" id="IPR008278">
    <property type="entry name" value="4-PPantetheinyl_Trfase_dom"/>
</dbReference>
<dbReference type="InterPro" id="IPR037143">
    <property type="entry name" value="4-PPantetheinyl_Trfase_dom_sf"/>
</dbReference>
<evidence type="ECO:0000256" key="2">
    <source>
        <dbReference type="ARBA" id="ARBA00022679"/>
    </source>
</evidence>
<dbReference type="EMBL" id="JAQQXP010000001">
    <property type="protein sequence ID" value="MDC8829469.1"/>
    <property type="molecule type" value="Genomic_DNA"/>
</dbReference>
<dbReference type="Pfam" id="PF01648">
    <property type="entry name" value="ACPS"/>
    <property type="match status" value="1"/>
</dbReference>
<comment type="caution">
    <text evidence="4">The sequence shown here is derived from an EMBL/GenBank/DDBJ whole genome shotgun (WGS) entry which is preliminary data.</text>
</comment>
<dbReference type="SUPFAM" id="SSF56214">
    <property type="entry name" value="4'-phosphopantetheinyl transferase"/>
    <property type="match status" value="2"/>
</dbReference>
<name>A0ABT5KXG8_9ALTE</name>
<protein>
    <submittedName>
        <fullName evidence="4">4'-phosphopantetheinyl transferase superfamily protein</fullName>
    </submittedName>
</protein>
<comment type="similarity">
    <text evidence="1">Belongs to the P-Pant transferase superfamily. Gsp/Sfp/HetI/AcpT family.</text>
</comment>
<gene>
    <name evidence="4" type="ORF">OIK42_01715</name>
</gene>